<keyword evidence="5 7" id="KW-0472">Membrane</keyword>
<dbReference type="GO" id="GO:0017004">
    <property type="term" value="P:cytochrome complex assembly"/>
    <property type="evidence" value="ECO:0007669"/>
    <property type="project" value="UniProtKB-KW"/>
</dbReference>
<evidence type="ECO:0000259" key="8">
    <source>
        <dbReference type="Pfam" id="PF05140"/>
    </source>
</evidence>
<keyword evidence="4 7" id="KW-1133">Transmembrane helix</keyword>
<evidence type="ECO:0000256" key="4">
    <source>
        <dbReference type="ARBA" id="ARBA00022989"/>
    </source>
</evidence>
<dbReference type="InterPro" id="IPR023494">
    <property type="entry name" value="Cyt_c_bgen_Ccs1/CcsB/ResB"/>
</dbReference>
<evidence type="ECO:0000256" key="3">
    <source>
        <dbReference type="ARBA" id="ARBA00022748"/>
    </source>
</evidence>
<dbReference type="AlphaFoldDB" id="A0A7D6CGU9"/>
<name>A0A7D6CGU9_9ACTN</name>
<evidence type="ECO:0000256" key="2">
    <source>
        <dbReference type="ARBA" id="ARBA00022692"/>
    </source>
</evidence>
<reference evidence="9" key="1">
    <citation type="submission" date="2020-08" db="EMBL/GenBank/DDBJ databases">
        <title>A bifunctional nitrone conjugated secondary metabolite targeting the ribosome.</title>
        <authorList>
            <person name="Limbrick E.M."/>
            <person name="Graf M."/>
            <person name="Derewacz D.K."/>
            <person name="Nguyen F."/>
            <person name="Spraggins J.M."/>
            <person name="Wieland M."/>
            <person name="Ynigez-Gutierrez A.E."/>
            <person name="Reisman B.J."/>
            <person name="Zinshteyn B."/>
            <person name="McCulloch K."/>
            <person name="Iverson T.M."/>
            <person name="Green R."/>
            <person name="Wilson D.N."/>
            <person name="Bachmann B.O."/>
        </authorList>
    </citation>
    <scope>NUCLEOTIDE SEQUENCE</scope>
    <source>
        <strain evidence="9">Africana</strain>
    </source>
</reference>
<dbReference type="PANTHER" id="PTHR31566:SF0">
    <property type="entry name" value="CYTOCHROME C BIOGENESIS PROTEIN CCS1, CHLOROPLASTIC"/>
    <property type="match status" value="1"/>
</dbReference>
<feature type="region of interest" description="Disordered" evidence="6">
    <location>
        <begin position="514"/>
        <end position="563"/>
    </location>
</feature>
<evidence type="ECO:0000256" key="1">
    <source>
        <dbReference type="ARBA" id="ARBA00004141"/>
    </source>
</evidence>
<evidence type="ECO:0000313" key="9">
    <source>
        <dbReference type="EMBL" id="QLK01138.1"/>
    </source>
</evidence>
<keyword evidence="3" id="KW-0201">Cytochrome c-type biogenesis</keyword>
<evidence type="ECO:0000256" key="5">
    <source>
        <dbReference type="ARBA" id="ARBA00023136"/>
    </source>
</evidence>
<dbReference type="PANTHER" id="PTHR31566">
    <property type="entry name" value="CYTOCHROME C BIOGENESIS PROTEIN CCS1, CHLOROPLASTIC"/>
    <property type="match status" value="1"/>
</dbReference>
<dbReference type="InterPro" id="IPR007816">
    <property type="entry name" value="ResB-like_domain"/>
</dbReference>
<feature type="compositionally biased region" description="Gly residues" evidence="6">
    <location>
        <begin position="517"/>
        <end position="556"/>
    </location>
</feature>
<accession>A0A7D6CGU9</accession>
<organism evidence="9">
    <name type="scientific">Micromonospora carbonacea</name>
    <dbReference type="NCBI Taxonomy" id="47853"/>
    <lineage>
        <taxon>Bacteria</taxon>
        <taxon>Bacillati</taxon>
        <taxon>Actinomycetota</taxon>
        <taxon>Actinomycetes</taxon>
        <taxon>Micromonosporales</taxon>
        <taxon>Micromonosporaceae</taxon>
        <taxon>Micromonospora</taxon>
    </lineage>
</organism>
<evidence type="ECO:0000256" key="7">
    <source>
        <dbReference type="SAM" id="Phobius"/>
    </source>
</evidence>
<sequence>MRNSWRQLTSMRTALILLFLLAVAAIPGSVLPQRGVNPENVNKYFVDHPDLAPRLDRIGAFEVFGSVWFSAIYLLLFTSLIGCIVPRLREHVRALRAKPPAAPQRLDRLPQHAVLTGVATDAEAVAAELRRRRWRAQVRGNEVSAEKGYLKETGNLLFHTSLIAVLLGVALGSWYGWHGNKLLVAGAENAFCNTRQQYAEAKLGPRVDSAGLPPFCLTLTDFEATFLESTQPESYRATVDVEEAGRATRTASFSVNDPLRLGDANIYLLGHGYAPILRYTDRYGRTQTSNFPFLTTGDATLTSEGVAAFPDVNVDPATGKRDAGLQVAFEGLYLPTAPQQAPFTRSEFPTERNPAVVLVAYRGNLGMDAGIPGSVYQLDQRQVASGKLKQIGDRKLAVGEKWTLDDGSVLEFVGTKPYITISVRYDPGSILLLGSSATLLVGLMGALFGRRRRVWFRVTPAGPDRATAGAADPAGGSPTAGSSLVEVGGLPRTDYPGFADEFAQLVAVISGDVTPGGRAGDGGAGGRAGDGGAGGRAGDGTPGELAGGGHDAGGPAGTREGAQ</sequence>
<dbReference type="EMBL" id="CP058905">
    <property type="protein sequence ID" value="QLK01138.1"/>
    <property type="molecule type" value="Genomic_DNA"/>
</dbReference>
<comment type="subcellular location">
    <subcellularLocation>
        <location evidence="1">Membrane</location>
        <topology evidence="1">Multi-pass membrane protein</topology>
    </subcellularLocation>
</comment>
<proteinExistence type="predicted"/>
<keyword evidence="2 7" id="KW-0812">Transmembrane</keyword>
<gene>
    <name evidence="9" type="ORF">HZU44_01390</name>
</gene>
<feature type="region of interest" description="Disordered" evidence="6">
    <location>
        <begin position="462"/>
        <end position="482"/>
    </location>
</feature>
<dbReference type="Pfam" id="PF05140">
    <property type="entry name" value="ResB"/>
    <property type="match status" value="1"/>
</dbReference>
<dbReference type="GO" id="GO:0016020">
    <property type="term" value="C:membrane"/>
    <property type="evidence" value="ECO:0007669"/>
    <property type="project" value="UniProtKB-SubCell"/>
</dbReference>
<feature type="transmembrane region" description="Helical" evidence="7">
    <location>
        <begin position="430"/>
        <end position="448"/>
    </location>
</feature>
<feature type="transmembrane region" description="Helical" evidence="7">
    <location>
        <begin position="67"/>
        <end position="88"/>
    </location>
</feature>
<evidence type="ECO:0000256" key="6">
    <source>
        <dbReference type="SAM" id="MobiDB-lite"/>
    </source>
</evidence>
<protein>
    <submittedName>
        <fullName evidence="9">Cytochrome c biogenesis protein ResB</fullName>
    </submittedName>
</protein>
<feature type="domain" description="ResB-like" evidence="8">
    <location>
        <begin position="11"/>
        <end position="503"/>
    </location>
</feature>
<feature type="transmembrane region" description="Helical" evidence="7">
    <location>
        <begin position="156"/>
        <end position="177"/>
    </location>
</feature>